<reference evidence="2 3" key="1">
    <citation type="submission" date="2020-08" db="EMBL/GenBank/DDBJ databases">
        <title>Functional genomics of gut bacteria from endangered species of beetles.</title>
        <authorList>
            <person name="Carlos-Shanley C."/>
        </authorList>
    </citation>
    <scope>NUCLEOTIDE SEQUENCE [LARGE SCALE GENOMIC DNA]</scope>
    <source>
        <strain evidence="2 3">S00179</strain>
    </source>
</reference>
<sequence length="198" mass="21793">MLKMIVQVLCFALLGLSSFASAGGERFSSQSVGELMFPGDTSTAKFRNFTDCKAEDRSYVCYRTVPTSLFGVPAVKAWVTFTGADNFAEELPAMETPPVDGLPFDKLSYRGVSLTVSSPDLLRKALNMNGWTVGEKGETLVYFRESFRVKIYVHGSSVNLMPATDSEVQGQFAIYAKRLHEESMGSSKGKSFTDFMKP</sequence>
<name>A0A7W7NZV9_PSENT</name>
<organism evidence="2 3">
    <name type="scientific">Pseudomonas nitroreducens</name>
    <dbReference type="NCBI Taxonomy" id="46680"/>
    <lineage>
        <taxon>Bacteria</taxon>
        <taxon>Pseudomonadati</taxon>
        <taxon>Pseudomonadota</taxon>
        <taxon>Gammaproteobacteria</taxon>
        <taxon>Pseudomonadales</taxon>
        <taxon>Pseudomonadaceae</taxon>
        <taxon>Pseudomonas</taxon>
    </lineage>
</organism>
<evidence type="ECO:0000313" key="2">
    <source>
        <dbReference type="EMBL" id="MBB4861725.1"/>
    </source>
</evidence>
<dbReference type="RefSeq" id="WP_184585975.1">
    <property type="nucleotide sequence ID" value="NZ_JACHLI010000001.1"/>
</dbReference>
<evidence type="ECO:0000256" key="1">
    <source>
        <dbReference type="SAM" id="SignalP"/>
    </source>
</evidence>
<dbReference type="Proteomes" id="UP000566995">
    <property type="component" value="Unassembled WGS sequence"/>
</dbReference>
<feature type="chain" id="PRO_5031289940" evidence="1">
    <location>
        <begin position="23"/>
        <end position="198"/>
    </location>
</feature>
<evidence type="ECO:0000313" key="3">
    <source>
        <dbReference type="Proteomes" id="UP000566995"/>
    </source>
</evidence>
<comment type="caution">
    <text evidence="2">The sequence shown here is derived from an EMBL/GenBank/DDBJ whole genome shotgun (WGS) entry which is preliminary data.</text>
</comment>
<dbReference type="EMBL" id="JACHLI010000001">
    <property type="protein sequence ID" value="MBB4861725.1"/>
    <property type="molecule type" value="Genomic_DNA"/>
</dbReference>
<feature type="signal peptide" evidence="1">
    <location>
        <begin position="1"/>
        <end position="22"/>
    </location>
</feature>
<protein>
    <submittedName>
        <fullName evidence="2">Uncharacterized protein</fullName>
    </submittedName>
</protein>
<proteinExistence type="predicted"/>
<dbReference type="AlphaFoldDB" id="A0A7W7NZV9"/>
<accession>A0A7W7NZV9</accession>
<keyword evidence="1" id="KW-0732">Signal</keyword>
<gene>
    <name evidence="2" type="ORF">HNP46_000536</name>
</gene>